<reference evidence="2" key="1">
    <citation type="submission" date="2022-11" db="UniProtKB">
        <authorList>
            <consortium name="WormBaseParasite"/>
        </authorList>
    </citation>
    <scope>IDENTIFICATION</scope>
</reference>
<dbReference type="AlphaFoldDB" id="A0A915L8W6"/>
<organism evidence="1 2">
    <name type="scientific">Romanomermis culicivorax</name>
    <name type="common">Nematode worm</name>
    <dbReference type="NCBI Taxonomy" id="13658"/>
    <lineage>
        <taxon>Eukaryota</taxon>
        <taxon>Metazoa</taxon>
        <taxon>Ecdysozoa</taxon>
        <taxon>Nematoda</taxon>
        <taxon>Enoplea</taxon>
        <taxon>Dorylaimia</taxon>
        <taxon>Mermithida</taxon>
        <taxon>Mermithoidea</taxon>
        <taxon>Mermithidae</taxon>
        <taxon>Romanomermis</taxon>
    </lineage>
</organism>
<name>A0A915L8W6_ROMCU</name>
<proteinExistence type="predicted"/>
<evidence type="ECO:0000313" key="1">
    <source>
        <dbReference type="Proteomes" id="UP000887565"/>
    </source>
</evidence>
<protein>
    <submittedName>
        <fullName evidence="2">Uncharacterized protein</fullName>
    </submittedName>
</protein>
<keyword evidence="1" id="KW-1185">Reference proteome</keyword>
<dbReference type="WBParaSite" id="nRc.2.0.1.t47272-RA">
    <property type="protein sequence ID" value="nRc.2.0.1.t47272-RA"/>
    <property type="gene ID" value="nRc.2.0.1.g47272"/>
</dbReference>
<dbReference type="Proteomes" id="UP000887565">
    <property type="component" value="Unplaced"/>
</dbReference>
<sequence length="128" mass="14683">MVKFFVHIRGYNNYELTGRRCCNKLKKYEKSSGLVFNRTSKDVFHKIPCLICFVDFQPVGWKMELCKRQMAKKGHTWTNSIGSSGTSKPKKLVGFRIVLMVAMPNEGSEPDAYIIHDCFHGSAMFLPE</sequence>
<evidence type="ECO:0000313" key="2">
    <source>
        <dbReference type="WBParaSite" id="nRc.2.0.1.t47272-RA"/>
    </source>
</evidence>
<accession>A0A915L8W6</accession>